<dbReference type="Proteomes" id="UP000650485">
    <property type="component" value="Unassembled WGS sequence"/>
</dbReference>
<dbReference type="EMBL" id="JAAOCP010000006">
    <property type="protein sequence ID" value="MBJ7639022.1"/>
    <property type="molecule type" value="Genomic_DNA"/>
</dbReference>
<dbReference type="EMBL" id="JACSZT010000002">
    <property type="protein sequence ID" value="MBC6498104.1"/>
    <property type="molecule type" value="Genomic_DNA"/>
</dbReference>
<dbReference type="Pfam" id="PF06486">
    <property type="entry name" value="DUF1093"/>
    <property type="match status" value="1"/>
</dbReference>
<dbReference type="Proteomes" id="UP000728106">
    <property type="component" value="Unassembled WGS sequence"/>
</dbReference>
<name>A0A3R5Z3D0_WEICO</name>
<dbReference type="InterPro" id="IPR036166">
    <property type="entry name" value="YxeA-like_sf"/>
</dbReference>
<dbReference type="GeneID" id="57977972"/>
<keyword evidence="4" id="KW-1185">Reference proteome</keyword>
<reference evidence="3" key="1">
    <citation type="submission" date="2020-02" db="EMBL/GenBank/DDBJ databases">
        <authorList>
            <person name="Fontana A."/>
            <person name="Patrone V."/>
            <person name="Morelli L."/>
        </authorList>
    </citation>
    <scope>NUCLEOTIDE SEQUENCE</scope>
    <source>
        <strain evidence="2">CCUG 30943</strain>
        <strain evidence="3">CCUG 43002</strain>
    </source>
</reference>
<organism evidence="3 4">
    <name type="scientific">Weissella confusa</name>
    <name type="common">Lactobacillus confusus</name>
    <dbReference type="NCBI Taxonomy" id="1583"/>
    <lineage>
        <taxon>Bacteria</taxon>
        <taxon>Bacillati</taxon>
        <taxon>Bacillota</taxon>
        <taxon>Bacilli</taxon>
        <taxon>Lactobacillales</taxon>
        <taxon>Lactobacillaceae</taxon>
        <taxon>Weissella</taxon>
    </lineage>
</organism>
<dbReference type="EMBL" id="JAAOCX010000004">
    <property type="protein sequence ID" value="MBJ7632372.1"/>
    <property type="molecule type" value="Genomic_DNA"/>
</dbReference>
<dbReference type="OrthoDB" id="2146259at2"/>
<reference evidence="1" key="2">
    <citation type="submission" date="2020-08" db="EMBL/GenBank/DDBJ databases">
        <title>Complete genome sequence of Weissella confusa strain FS54 provides insights into metabolic potential.</title>
        <authorList>
            <person name="Fhoula I."/>
            <person name="Najjari A."/>
            <person name="Lekired A."/>
            <person name="Bessrour-Aouam N."/>
            <person name="Jaballah S."/>
            <person name="Klibi N."/>
            <person name="Ouzari H.-I."/>
        </authorList>
    </citation>
    <scope>NUCLEOTIDE SEQUENCE</scope>
    <source>
        <strain evidence="1">FS54</strain>
    </source>
</reference>
<accession>A0A3R5Z3D0</accession>
<dbReference type="Gene3D" id="2.40.50.480">
    <property type="match status" value="1"/>
</dbReference>
<sequence>MKKIIGLIAAVLVVFGLYKGYEYYNVTYKATPAYAKVPAQVPELKDTVDDAGKKIAGSKSYSYKLTFITTDGERRVLDYNIEDADPLTPNAYVKADISQKRVVKGPEGVQKSDVPTSVLEKLK</sequence>
<dbReference type="RefSeq" id="WP_004560153.1">
    <property type="nucleotide sequence ID" value="NZ_ALXH01000072.1"/>
</dbReference>
<evidence type="ECO:0000313" key="3">
    <source>
        <dbReference type="EMBL" id="MBJ7639022.1"/>
    </source>
</evidence>
<proteinExistence type="predicted"/>
<dbReference type="Proteomes" id="UP000808038">
    <property type="component" value="Unassembled WGS sequence"/>
</dbReference>
<reference evidence="3 4" key="3">
    <citation type="journal article" date="2021" name="Int. J. Food Microbiol.">
        <title>Safety demonstration of a microbial species for use in the food chain: Weissella confusa.</title>
        <authorList>
            <person name="Bourdichon F."/>
            <person name="Patrone V."/>
            <person name="Fontana A."/>
            <person name="Milani G."/>
            <person name="Morelli L."/>
        </authorList>
    </citation>
    <scope>NUCLEOTIDE SEQUENCE [LARGE SCALE GENOMIC DNA]</scope>
    <source>
        <strain evidence="2">CCUG 30943</strain>
        <strain evidence="3 4">CCUG 43002</strain>
    </source>
</reference>
<gene>
    <name evidence="1" type="ORF">H7R52_00730</name>
    <name evidence="3" type="ORF">HAU20_06420</name>
    <name evidence="2" type="ORF">HAU43_04615</name>
</gene>
<dbReference type="InterPro" id="IPR006542">
    <property type="entry name" value="DUF1093"/>
</dbReference>
<evidence type="ECO:0000313" key="1">
    <source>
        <dbReference type="EMBL" id="MBC6498104.1"/>
    </source>
</evidence>
<protein>
    <submittedName>
        <fullName evidence="3">YxeA family protein</fullName>
    </submittedName>
</protein>
<dbReference type="SUPFAM" id="SSF159121">
    <property type="entry name" value="BC4932-like"/>
    <property type="match status" value="1"/>
</dbReference>
<evidence type="ECO:0000313" key="4">
    <source>
        <dbReference type="Proteomes" id="UP000728106"/>
    </source>
</evidence>
<evidence type="ECO:0000313" key="2">
    <source>
        <dbReference type="EMBL" id="MBJ7632372.1"/>
    </source>
</evidence>
<comment type="caution">
    <text evidence="3">The sequence shown here is derived from an EMBL/GenBank/DDBJ whole genome shotgun (WGS) entry which is preliminary data.</text>
</comment>
<dbReference type="AlphaFoldDB" id="A0A3R5Z3D0"/>